<name>A0A8R7TXF0_TRIUA</name>
<evidence type="ECO:0000313" key="1">
    <source>
        <dbReference type="EnsemblPlants" id="TuG1812G0300003366.01.T01"/>
    </source>
</evidence>
<accession>A0A8R7TXF0</accession>
<reference evidence="1" key="2">
    <citation type="submission" date="2018-03" db="EMBL/GenBank/DDBJ databases">
        <title>The Triticum urartu genome reveals the dynamic nature of wheat genome evolution.</title>
        <authorList>
            <person name="Ling H."/>
            <person name="Ma B."/>
            <person name="Shi X."/>
            <person name="Liu H."/>
            <person name="Dong L."/>
            <person name="Sun H."/>
            <person name="Cao Y."/>
            <person name="Gao Q."/>
            <person name="Zheng S."/>
            <person name="Li Y."/>
            <person name="Yu Y."/>
            <person name="Du H."/>
            <person name="Qi M."/>
            <person name="Li Y."/>
            <person name="Yu H."/>
            <person name="Cui Y."/>
            <person name="Wang N."/>
            <person name="Chen C."/>
            <person name="Wu H."/>
            <person name="Zhao Y."/>
            <person name="Zhang J."/>
            <person name="Li Y."/>
            <person name="Zhou W."/>
            <person name="Zhang B."/>
            <person name="Hu W."/>
            <person name="Eijk M."/>
            <person name="Tang J."/>
            <person name="Witsenboer H."/>
            <person name="Zhao S."/>
            <person name="Li Z."/>
            <person name="Zhang A."/>
            <person name="Wang D."/>
            <person name="Liang C."/>
        </authorList>
    </citation>
    <scope>NUCLEOTIDE SEQUENCE [LARGE SCALE GENOMIC DNA]</scope>
    <source>
        <strain evidence="1">cv. G1812</strain>
    </source>
</reference>
<sequence>MMDSSTPPYSWLHHQDSHLVRSEIFDFLLFGRDPLVVAAVQVRCNTICKAPSLRFRD</sequence>
<dbReference type="EnsemblPlants" id="TuG1812G0300003366.01.T01">
    <property type="protein sequence ID" value="TuG1812G0300003366.01.T01"/>
    <property type="gene ID" value="TuG1812G0300003366.01"/>
</dbReference>
<reference evidence="1" key="3">
    <citation type="submission" date="2022-06" db="UniProtKB">
        <authorList>
            <consortium name="EnsemblPlants"/>
        </authorList>
    </citation>
    <scope>IDENTIFICATION</scope>
</reference>
<dbReference type="Gramene" id="TuG1812G0300003366.01.T01">
    <property type="protein sequence ID" value="TuG1812G0300003366.01.T01"/>
    <property type="gene ID" value="TuG1812G0300003366.01"/>
</dbReference>
<dbReference type="AlphaFoldDB" id="A0A8R7TXF0"/>
<keyword evidence="2" id="KW-1185">Reference proteome</keyword>
<dbReference type="Proteomes" id="UP000015106">
    <property type="component" value="Chromosome 3"/>
</dbReference>
<reference evidence="2" key="1">
    <citation type="journal article" date="2013" name="Nature">
        <title>Draft genome of the wheat A-genome progenitor Triticum urartu.</title>
        <authorList>
            <person name="Ling H.Q."/>
            <person name="Zhao S."/>
            <person name="Liu D."/>
            <person name="Wang J."/>
            <person name="Sun H."/>
            <person name="Zhang C."/>
            <person name="Fan H."/>
            <person name="Li D."/>
            <person name="Dong L."/>
            <person name="Tao Y."/>
            <person name="Gao C."/>
            <person name="Wu H."/>
            <person name="Li Y."/>
            <person name="Cui Y."/>
            <person name="Guo X."/>
            <person name="Zheng S."/>
            <person name="Wang B."/>
            <person name="Yu K."/>
            <person name="Liang Q."/>
            <person name="Yang W."/>
            <person name="Lou X."/>
            <person name="Chen J."/>
            <person name="Feng M."/>
            <person name="Jian J."/>
            <person name="Zhang X."/>
            <person name="Luo G."/>
            <person name="Jiang Y."/>
            <person name="Liu J."/>
            <person name="Wang Z."/>
            <person name="Sha Y."/>
            <person name="Zhang B."/>
            <person name="Wu H."/>
            <person name="Tang D."/>
            <person name="Shen Q."/>
            <person name="Xue P."/>
            <person name="Zou S."/>
            <person name="Wang X."/>
            <person name="Liu X."/>
            <person name="Wang F."/>
            <person name="Yang Y."/>
            <person name="An X."/>
            <person name="Dong Z."/>
            <person name="Zhang K."/>
            <person name="Zhang X."/>
            <person name="Luo M.C."/>
            <person name="Dvorak J."/>
            <person name="Tong Y."/>
            <person name="Wang J."/>
            <person name="Yang H."/>
            <person name="Li Z."/>
            <person name="Wang D."/>
            <person name="Zhang A."/>
            <person name="Wang J."/>
        </authorList>
    </citation>
    <scope>NUCLEOTIDE SEQUENCE</scope>
    <source>
        <strain evidence="2">cv. G1812</strain>
    </source>
</reference>
<evidence type="ECO:0000313" key="2">
    <source>
        <dbReference type="Proteomes" id="UP000015106"/>
    </source>
</evidence>
<protein>
    <submittedName>
        <fullName evidence="1">Uncharacterized protein</fullName>
    </submittedName>
</protein>
<organism evidence="1 2">
    <name type="scientific">Triticum urartu</name>
    <name type="common">Red wild einkorn</name>
    <name type="synonym">Crithodium urartu</name>
    <dbReference type="NCBI Taxonomy" id="4572"/>
    <lineage>
        <taxon>Eukaryota</taxon>
        <taxon>Viridiplantae</taxon>
        <taxon>Streptophyta</taxon>
        <taxon>Embryophyta</taxon>
        <taxon>Tracheophyta</taxon>
        <taxon>Spermatophyta</taxon>
        <taxon>Magnoliopsida</taxon>
        <taxon>Liliopsida</taxon>
        <taxon>Poales</taxon>
        <taxon>Poaceae</taxon>
        <taxon>BOP clade</taxon>
        <taxon>Pooideae</taxon>
        <taxon>Triticodae</taxon>
        <taxon>Triticeae</taxon>
        <taxon>Triticinae</taxon>
        <taxon>Triticum</taxon>
    </lineage>
</organism>
<proteinExistence type="predicted"/>